<evidence type="ECO:0000313" key="1">
    <source>
        <dbReference type="EMBL" id="CEM20020.1"/>
    </source>
</evidence>
<protein>
    <submittedName>
        <fullName evidence="1">Uncharacterized protein</fullName>
    </submittedName>
</protein>
<accession>A0A0G4FYD1</accession>
<sequence length="69" mass="7655">MHPQTILRTTHLQGVVLEETEAGELMIREVEMAGGTCLPDLPKLYIMASLWGRGPASVYLLADDRKDCL</sequence>
<reference evidence="1" key="1">
    <citation type="submission" date="2014-11" db="EMBL/GenBank/DDBJ databases">
        <authorList>
            <person name="Otto D Thomas"/>
            <person name="Naeem Raeece"/>
        </authorList>
    </citation>
    <scope>NUCLEOTIDE SEQUENCE</scope>
</reference>
<dbReference type="AlphaFoldDB" id="A0A0G4FYD1"/>
<organism evidence="1">
    <name type="scientific">Chromera velia CCMP2878</name>
    <dbReference type="NCBI Taxonomy" id="1169474"/>
    <lineage>
        <taxon>Eukaryota</taxon>
        <taxon>Sar</taxon>
        <taxon>Alveolata</taxon>
        <taxon>Colpodellida</taxon>
        <taxon>Chromeraceae</taxon>
        <taxon>Chromera</taxon>
    </lineage>
</organism>
<dbReference type="EMBL" id="CDMZ01000712">
    <property type="protein sequence ID" value="CEM20020.1"/>
    <property type="molecule type" value="Genomic_DNA"/>
</dbReference>
<proteinExistence type="predicted"/>
<dbReference type="VEuPathDB" id="CryptoDB:Cvel_19238"/>
<name>A0A0G4FYD1_9ALVE</name>
<gene>
    <name evidence="1" type="ORF">Cvel_19238</name>
</gene>